<dbReference type="PANTHER" id="PTHR38593">
    <property type="entry name" value="BLR2558 PROTEIN"/>
    <property type="match status" value="1"/>
</dbReference>
<evidence type="ECO:0000313" key="4">
    <source>
        <dbReference type="Proteomes" id="UP000298337"/>
    </source>
</evidence>
<dbReference type="AlphaFoldDB" id="A0A4Z0P514"/>
<dbReference type="Proteomes" id="UP000298337">
    <property type="component" value="Unassembled WGS sequence"/>
</dbReference>
<dbReference type="Gene3D" id="1.20.1260.10">
    <property type="match status" value="1"/>
</dbReference>
<dbReference type="OrthoDB" id="883203at2"/>
<evidence type="ECO:0000256" key="1">
    <source>
        <dbReference type="SAM" id="SignalP"/>
    </source>
</evidence>
<comment type="caution">
    <text evidence="3">The sequence shown here is derived from an EMBL/GenBank/DDBJ whole genome shotgun (WGS) entry which is preliminary data.</text>
</comment>
<accession>A0A4Z0P514</accession>
<feature type="chain" id="PRO_5021469785" evidence="1">
    <location>
        <begin position="24"/>
        <end position="200"/>
    </location>
</feature>
<dbReference type="RefSeq" id="WP_135435780.1">
    <property type="nucleotide sequence ID" value="NZ_SRLA01000004.1"/>
</dbReference>
<gene>
    <name evidence="3" type="ORF">EU556_19380</name>
</gene>
<protein>
    <submittedName>
        <fullName evidence="3">DUF4142 domain-containing protein</fullName>
    </submittedName>
</protein>
<proteinExistence type="predicted"/>
<sequence>MKRSFLSLACSAALLAGTVACNSQDSVKQAEQTNEAKNEAAAPDTEVGDVTKAGKDFDADFMAKAASGGMLEVQLGQAVATKGTTAEGKEFANMMVQDHTKANAELKALAAKKNITLPSTLGDDHQQVLKKVTEEKGVAMDKEYLKEMIEDHEEDVKEFTEASVKASDPEIKAFATKQVPVLQHHLEMAQKMSATVEARK</sequence>
<dbReference type="InterPro" id="IPR012347">
    <property type="entry name" value="Ferritin-like"/>
</dbReference>
<dbReference type="Pfam" id="PF13628">
    <property type="entry name" value="DUF4142"/>
    <property type="match status" value="1"/>
</dbReference>
<reference evidence="3 4" key="1">
    <citation type="submission" date="2019-04" db="EMBL/GenBank/DDBJ databases">
        <authorList>
            <person name="Feng G."/>
            <person name="Zhang J."/>
            <person name="Zhu H."/>
        </authorList>
    </citation>
    <scope>NUCLEOTIDE SEQUENCE [LARGE SCALE GENOMIC DNA]</scope>
    <source>
        <strain evidence="3 4">92R-1</strain>
    </source>
</reference>
<feature type="domain" description="DUF4142" evidence="2">
    <location>
        <begin position="58"/>
        <end position="192"/>
    </location>
</feature>
<keyword evidence="1" id="KW-0732">Signal</keyword>
<dbReference type="PROSITE" id="PS51257">
    <property type="entry name" value="PROKAR_LIPOPROTEIN"/>
    <property type="match status" value="1"/>
</dbReference>
<name>A0A4Z0P514_9BACT</name>
<keyword evidence="4" id="KW-1185">Reference proteome</keyword>
<dbReference type="InterPro" id="IPR025419">
    <property type="entry name" value="DUF4142"/>
</dbReference>
<dbReference type="EMBL" id="SRLA01000004">
    <property type="protein sequence ID" value="TGE05467.1"/>
    <property type="molecule type" value="Genomic_DNA"/>
</dbReference>
<evidence type="ECO:0000259" key="2">
    <source>
        <dbReference type="Pfam" id="PF13628"/>
    </source>
</evidence>
<feature type="signal peptide" evidence="1">
    <location>
        <begin position="1"/>
        <end position="23"/>
    </location>
</feature>
<dbReference type="PANTHER" id="PTHR38593:SF1">
    <property type="entry name" value="BLR2558 PROTEIN"/>
    <property type="match status" value="1"/>
</dbReference>
<evidence type="ECO:0000313" key="3">
    <source>
        <dbReference type="EMBL" id="TGE05467.1"/>
    </source>
</evidence>
<organism evidence="3 4">
    <name type="scientific">Hymenobacter fodinae</name>
    <dbReference type="NCBI Taxonomy" id="2510796"/>
    <lineage>
        <taxon>Bacteria</taxon>
        <taxon>Pseudomonadati</taxon>
        <taxon>Bacteroidota</taxon>
        <taxon>Cytophagia</taxon>
        <taxon>Cytophagales</taxon>
        <taxon>Hymenobacteraceae</taxon>
        <taxon>Hymenobacter</taxon>
    </lineage>
</organism>